<evidence type="ECO:0000256" key="4">
    <source>
        <dbReference type="ARBA" id="ARBA00008671"/>
    </source>
</evidence>
<evidence type="ECO:0000256" key="5">
    <source>
        <dbReference type="ARBA" id="ARBA00022516"/>
    </source>
</evidence>
<keyword evidence="9 22" id="KW-1133">Transmembrane helix</keyword>
<reference evidence="24 25" key="1">
    <citation type="submission" date="2016-04" db="EMBL/GenBank/DDBJ databases">
        <title>The genome of Intoshia linei affirms orthonectids as highly simplified spiralians.</title>
        <authorList>
            <person name="Mikhailov K.V."/>
            <person name="Slusarev G.S."/>
            <person name="Nikitin M.A."/>
            <person name="Logacheva M.D."/>
            <person name="Penin A."/>
            <person name="Aleoshin V."/>
            <person name="Panchin Y.V."/>
        </authorList>
    </citation>
    <scope>NUCLEOTIDE SEQUENCE [LARGE SCALE GENOMIC DNA]</scope>
    <source>
        <strain evidence="24">Intl2013</strain>
        <tissue evidence="24">Whole animal</tissue>
    </source>
</reference>
<keyword evidence="25" id="KW-1185">Reference proteome</keyword>
<dbReference type="EMBL" id="LWCA01000107">
    <property type="protein sequence ID" value="OAF70820.1"/>
    <property type="molecule type" value="Genomic_DNA"/>
</dbReference>
<evidence type="ECO:0000256" key="16">
    <source>
        <dbReference type="ARBA" id="ARBA00035875"/>
    </source>
</evidence>
<comment type="catalytic activity">
    <reaction evidence="16">
        <text>1-(1Z-octadecenyl)-2-(9Z-octadecenoyl)-sn-glycero-3-phosphoethanolamine + L-serine = 1-(1Z-octadecenyl)-2-(9Z-octadecenoyl)-sn-glycero-3-phospho-L-serine + ethanolamine</text>
        <dbReference type="Rhea" id="RHEA:41600"/>
        <dbReference type="ChEBI" id="CHEBI:33384"/>
        <dbReference type="ChEBI" id="CHEBI:57603"/>
        <dbReference type="ChEBI" id="CHEBI:78340"/>
        <dbReference type="ChEBI" id="CHEBI:78341"/>
    </reaction>
    <physiologicalReaction direction="left-to-right" evidence="16">
        <dbReference type="Rhea" id="RHEA:41601"/>
    </physiologicalReaction>
</comment>
<evidence type="ECO:0000256" key="17">
    <source>
        <dbReference type="ARBA" id="ARBA00035955"/>
    </source>
</evidence>
<keyword evidence="5 22" id="KW-0444">Lipid biosynthesis</keyword>
<feature type="transmembrane region" description="Helical" evidence="22">
    <location>
        <begin position="332"/>
        <end position="349"/>
    </location>
</feature>
<evidence type="ECO:0000256" key="22">
    <source>
        <dbReference type="RuleBase" id="RU368094"/>
    </source>
</evidence>
<protein>
    <recommendedName>
        <fullName evidence="22">Phosphatidylserine synthase</fullName>
        <ecNumber evidence="22">2.7.8.29</ecNumber>
    </recommendedName>
    <alternativeName>
        <fullName evidence="22">Serine-exchange enzyme</fullName>
    </alternativeName>
</protein>
<comment type="catalytic activity">
    <reaction evidence="17">
        <text>1-octadecanoyl-2-(5Z,8Z,11Z,14Z)-eicosatetraenoyl-sn-glycero-3-phosphoethanolamine + L-serine = 1-octadecanoyl-2-(5Z,8Z,11Z,14Z)-eicosatetraenoyl-sn-glycero-3-phosphoserine + ethanolamine</text>
        <dbReference type="Rhea" id="RHEA:41500"/>
        <dbReference type="ChEBI" id="CHEBI:33384"/>
        <dbReference type="ChEBI" id="CHEBI:57603"/>
        <dbReference type="ChEBI" id="CHEBI:78268"/>
        <dbReference type="ChEBI" id="CHEBI:78269"/>
    </reaction>
    <physiologicalReaction direction="left-to-right" evidence="17">
        <dbReference type="Rhea" id="RHEA:41501"/>
    </physiologicalReaction>
</comment>
<feature type="region of interest" description="Disordered" evidence="23">
    <location>
        <begin position="1"/>
        <end position="26"/>
    </location>
</feature>
<dbReference type="Pfam" id="PF03034">
    <property type="entry name" value="PSS"/>
    <property type="match status" value="1"/>
</dbReference>
<evidence type="ECO:0000256" key="1">
    <source>
        <dbReference type="ARBA" id="ARBA00004477"/>
    </source>
</evidence>
<dbReference type="OrthoDB" id="10265393at2759"/>
<keyword evidence="8 22" id="KW-0256">Endoplasmic reticulum</keyword>
<dbReference type="EC" id="2.7.8.29" evidence="22"/>
<feature type="compositionally biased region" description="Basic residues" evidence="23">
    <location>
        <begin position="1"/>
        <end position="11"/>
    </location>
</feature>
<keyword evidence="13 22" id="KW-1208">Phospholipid metabolism</keyword>
<gene>
    <name evidence="24" type="ORF">A3Q56_01429</name>
</gene>
<dbReference type="PANTHER" id="PTHR15362">
    <property type="entry name" value="PHOSPHATIDYLINOSITOL SYNTHASE"/>
    <property type="match status" value="1"/>
</dbReference>
<feature type="transmembrane region" description="Helical" evidence="22">
    <location>
        <begin position="369"/>
        <end position="386"/>
    </location>
</feature>
<comment type="catalytic activity">
    <reaction evidence="21">
        <text>1-(1Z-octadecenyl)-2-(5Z,8Z,11Z,14Z- eicosatetraenoyl)-sn-glycero-3-phosphoethanolamine + L-serine = 1-(1Z-octadecenyl)-2-(5Z,8Z,11Z,14Z-eicosatetraenoyl)-sn-glycero-3-phospho-L-serine + ethanolamine</text>
        <dbReference type="Rhea" id="RHEA:41604"/>
        <dbReference type="ChEBI" id="CHEBI:33384"/>
        <dbReference type="ChEBI" id="CHEBI:57603"/>
        <dbReference type="ChEBI" id="CHEBI:78342"/>
        <dbReference type="ChEBI" id="CHEBI:78343"/>
    </reaction>
    <physiologicalReaction direction="left-to-right" evidence="21">
        <dbReference type="Rhea" id="RHEA:41605"/>
    </physiologicalReaction>
</comment>
<evidence type="ECO:0000313" key="25">
    <source>
        <dbReference type="Proteomes" id="UP000078046"/>
    </source>
</evidence>
<dbReference type="PANTHER" id="PTHR15362:SF7">
    <property type="entry name" value="PHOSPHATIDYLSERINE SYNTHASE 2"/>
    <property type="match status" value="1"/>
</dbReference>
<evidence type="ECO:0000256" key="15">
    <source>
        <dbReference type="ARBA" id="ARBA00035833"/>
    </source>
</evidence>
<comment type="subcellular location">
    <subcellularLocation>
        <location evidence="1 22">Endoplasmic reticulum membrane</location>
        <topology evidence="1 22">Multi-pass membrane protein</topology>
    </subcellularLocation>
</comment>
<feature type="transmembrane region" description="Helical" evidence="22">
    <location>
        <begin position="109"/>
        <end position="129"/>
    </location>
</feature>
<dbReference type="InterPro" id="IPR004277">
    <property type="entry name" value="PSS"/>
</dbReference>
<dbReference type="GO" id="GO:0106245">
    <property type="term" value="F:L-serine-phosphatidylethanolamine phosphatidyltransferase activity"/>
    <property type="evidence" value="ECO:0007669"/>
    <property type="project" value="UniProtKB-UniRule"/>
</dbReference>
<feature type="transmembrane region" description="Helical" evidence="22">
    <location>
        <begin position="81"/>
        <end position="97"/>
    </location>
</feature>
<dbReference type="AlphaFoldDB" id="A0A177B9H0"/>
<keyword evidence="6 22" id="KW-0808">Transferase</keyword>
<evidence type="ECO:0000256" key="18">
    <source>
        <dbReference type="ARBA" id="ARBA00036428"/>
    </source>
</evidence>
<comment type="catalytic activity">
    <reaction evidence="22">
        <text>a 1,2-diacyl-sn-glycero-3-phosphoethanolamine + L-serine = a 1,2-diacyl-sn-glycero-3-phospho-L-serine + ethanolamine</text>
        <dbReference type="Rhea" id="RHEA:27606"/>
        <dbReference type="ChEBI" id="CHEBI:33384"/>
        <dbReference type="ChEBI" id="CHEBI:57262"/>
        <dbReference type="ChEBI" id="CHEBI:57603"/>
        <dbReference type="ChEBI" id="CHEBI:64612"/>
        <dbReference type="EC" id="2.7.8.29"/>
    </reaction>
</comment>
<evidence type="ECO:0000256" key="7">
    <source>
        <dbReference type="ARBA" id="ARBA00022692"/>
    </source>
</evidence>
<dbReference type="UniPathway" id="UPA00948"/>
<evidence type="ECO:0000256" key="20">
    <source>
        <dbReference type="ARBA" id="ARBA00036644"/>
    </source>
</evidence>
<feature type="transmembrane region" description="Helical" evidence="22">
    <location>
        <begin position="230"/>
        <end position="249"/>
    </location>
</feature>
<comment type="caution">
    <text evidence="24">The sequence shown here is derived from an EMBL/GenBank/DDBJ whole genome shotgun (WGS) entry which is preliminary data.</text>
</comment>
<evidence type="ECO:0000256" key="10">
    <source>
        <dbReference type="ARBA" id="ARBA00023098"/>
    </source>
</evidence>
<comment type="pathway">
    <text evidence="2 22">Phospholipid metabolism; phosphatidylserine biosynthesis.</text>
</comment>
<dbReference type="Proteomes" id="UP000078046">
    <property type="component" value="Unassembled WGS sequence"/>
</dbReference>
<sequence length="438" mass="52023">MKISSTRKKSKLCNMETSNNTQRTDREVTELKTKNVIDDGTMTYFWRTHTVTVLLVLIVFLIYSVGFYIPSDDNHINTKRGLLAAVLFYLLFGILFTPDGPFRRPHPILWRFVLCLGTVYQISLIFMLLQSPREAREMMKHLDSSLGIPLTEKEYGGDGACLIYDTISPENPFHNVWEKMDLFVICHFIGWWFKTLVLRDYWLCLVISLFFELLEYTLEHKLPNFSECWWDHWIMDALVCNMAGIYLGMRTLNYLSMKTYHWRGLWNIPTYRGKISRIFNQFLPYDWTDYEWNATSSLKRWLIMLLIIGIFLLAEINSFYIKFVLWIPPKHYLNLARLVFFLLMASVALREAFQFLHDTKTKKMGPQSWLIIVIIFTEALVCYKLDTAFSTRPLPDHIIYLWVFIFSCLIIYTICKYLSRSIYTTFTKFNILQHKKCY</sequence>
<evidence type="ECO:0000256" key="6">
    <source>
        <dbReference type="ARBA" id="ARBA00022679"/>
    </source>
</evidence>
<evidence type="ECO:0000256" key="11">
    <source>
        <dbReference type="ARBA" id="ARBA00023136"/>
    </source>
</evidence>
<keyword evidence="12 22" id="KW-0594">Phospholipid biosynthesis</keyword>
<comment type="catalytic activity">
    <reaction evidence="19">
        <text>1-(1Z-octadecenyl)-2-(4Z,7Z,10Z,13Z,16Z,19Z-docosahexaenoyl)-sn-glycero-3-phosphoethanolamine + L-serine = 1-(1Z-octadecenyl)-2-(4Z,7Z,10Z,13Z,16Z,19Z-docosahexaenoyl)-sn-glycero-3-phospho-L-serine + ethanolamine</text>
        <dbReference type="Rhea" id="RHEA:41496"/>
        <dbReference type="ChEBI" id="CHEBI:33384"/>
        <dbReference type="ChEBI" id="CHEBI:57603"/>
        <dbReference type="ChEBI" id="CHEBI:78263"/>
        <dbReference type="ChEBI" id="CHEBI:78264"/>
    </reaction>
    <physiologicalReaction direction="left-to-right" evidence="19">
        <dbReference type="Rhea" id="RHEA:41497"/>
    </physiologicalReaction>
</comment>
<feature type="transmembrane region" description="Helical" evidence="22">
    <location>
        <begin position="398"/>
        <end position="418"/>
    </location>
</feature>
<evidence type="ECO:0000256" key="12">
    <source>
        <dbReference type="ARBA" id="ARBA00023209"/>
    </source>
</evidence>
<proteinExistence type="inferred from homology"/>
<evidence type="ECO:0000256" key="8">
    <source>
        <dbReference type="ARBA" id="ARBA00022824"/>
    </source>
</evidence>
<dbReference type="GO" id="GO:0006659">
    <property type="term" value="P:phosphatidylserine biosynthetic process"/>
    <property type="evidence" value="ECO:0007669"/>
    <property type="project" value="UniProtKB-UniRule"/>
</dbReference>
<keyword evidence="7 22" id="KW-0812">Transmembrane</keyword>
<evidence type="ECO:0000256" key="13">
    <source>
        <dbReference type="ARBA" id="ARBA00023264"/>
    </source>
</evidence>
<dbReference type="GO" id="GO:0005789">
    <property type="term" value="C:endoplasmic reticulum membrane"/>
    <property type="evidence" value="ECO:0007669"/>
    <property type="project" value="UniProtKB-SubCell"/>
</dbReference>
<feature type="transmembrane region" description="Helical" evidence="22">
    <location>
        <begin position="51"/>
        <end position="69"/>
    </location>
</feature>
<organism evidence="24 25">
    <name type="scientific">Intoshia linei</name>
    <dbReference type="NCBI Taxonomy" id="1819745"/>
    <lineage>
        <taxon>Eukaryota</taxon>
        <taxon>Metazoa</taxon>
        <taxon>Spiralia</taxon>
        <taxon>Lophotrochozoa</taxon>
        <taxon>Mesozoa</taxon>
        <taxon>Orthonectida</taxon>
        <taxon>Rhopaluridae</taxon>
        <taxon>Intoshia</taxon>
    </lineage>
</organism>
<evidence type="ECO:0000256" key="2">
    <source>
        <dbReference type="ARBA" id="ARBA00004916"/>
    </source>
</evidence>
<comment type="catalytic activity">
    <reaction evidence="15">
        <text>1-hexadecanoyl-2-(4Z,7Z,10Z,13Z,16Z,19Z-docosahexaenoyl)-sn-glycero-3-phosphoethanolamine + L-serine = 1-hexadecanoyl-2-(4Z,7Z,10Z,13Z,16Z,19Z-docosahexaenoyl)-sn-glycero-3-phosphoserine + ethanolamine</text>
        <dbReference type="Rhea" id="RHEA:41488"/>
        <dbReference type="ChEBI" id="CHEBI:33384"/>
        <dbReference type="ChEBI" id="CHEBI:57603"/>
        <dbReference type="ChEBI" id="CHEBI:78261"/>
        <dbReference type="ChEBI" id="CHEBI:78262"/>
    </reaction>
    <physiologicalReaction direction="left-to-right" evidence="15">
        <dbReference type="Rhea" id="RHEA:41489"/>
    </physiologicalReaction>
</comment>
<accession>A0A177B9H0</accession>
<evidence type="ECO:0000256" key="14">
    <source>
        <dbReference type="ARBA" id="ARBA00035767"/>
    </source>
</evidence>
<evidence type="ECO:0000256" key="3">
    <source>
        <dbReference type="ARBA" id="ARBA00005189"/>
    </source>
</evidence>
<evidence type="ECO:0000313" key="24">
    <source>
        <dbReference type="EMBL" id="OAF70820.1"/>
    </source>
</evidence>
<comment type="function">
    <text evidence="22">Catalyzes a base-exchange reaction in which the polar head group of phosphatidylethanolamine (PE) is replaced by L-serine.</text>
</comment>
<feature type="transmembrane region" description="Helical" evidence="22">
    <location>
        <begin position="201"/>
        <end position="218"/>
    </location>
</feature>
<comment type="similarity">
    <text evidence="4 22">Belongs to the phosphatidyl serine synthase family.</text>
</comment>
<evidence type="ECO:0000256" key="21">
    <source>
        <dbReference type="ARBA" id="ARBA00036733"/>
    </source>
</evidence>
<evidence type="ECO:0000256" key="19">
    <source>
        <dbReference type="ARBA" id="ARBA00036623"/>
    </source>
</evidence>
<evidence type="ECO:0000256" key="23">
    <source>
        <dbReference type="SAM" id="MobiDB-lite"/>
    </source>
</evidence>
<comment type="catalytic activity">
    <reaction evidence="14">
        <text>1-hexadecanoyl-2-(9Z-octadecenoyl)-sn-glycero-3-phosphoethanolamine + L-serine = 1-hexadecanoyl-2-(9Z-octadecenoyl)-sn-glycero-3-phospho-L-serine + ethanolamine</text>
        <dbReference type="Rhea" id="RHEA:41484"/>
        <dbReference type="ChEBI" id="CHEBI:33384"/>
        <dbReference type="ChEBI" id="CHEBI:57603"/>
        <dbReference type="ChEBI" id="CHEBI:73007"/>
        <dbReference type="ChEBI" id="CHEBI:75029"/>
    </reaction>
    <physiologicalReaction direction="left-to-right" evidence="14">
        <dbReference type="Rhea" id="RHEA:41485"/>
    </physiologicalReaction>
</comment>
<evidence type="ECO:0000256" key="9">
    <source>
        <dbReference type="ARBA" id="ARBA00022989"/>
    </source>
</evidence>
<keyword evidence="11 22" id="KW-0472">Membrane</keyword>
<feature type="transmembrane region" description="Helical" evidence="22">
    <location>
        <begin position="301"/>
        <end position="320"/>
    </location>
</feature>
<name>A0A177B9H0_9BILA</name>
<keyword evidence="10 22" id="KW-0443">Lipid metabolism</keyword>
<comment type="pathway">
    <text evidence="3">Lipid metabolism.</text>
</comment>
<comment type="catalytic activity">
    <reaction evidence="18">
        <text>1-octadecanoyl-2-(4Z,7Z,10Z,13Z,16Z,19Z-docosahexaenoyl)-sn-glycero-3-phosphoethanolamine + L-serine = 1-octadecanoyl-2-(4Z,7Z,10Z,13Z,16Z,19Z-docosahexaenoyl)-sn-glycero-3-phosphoserine + ethanolamine</text>
        <dbReference type="Rhea" id="RHEA:41492"/>
        <dbReference type="ChEBI" id="CHEBI:33384"/>
        <dbReference type="ChEBI" id="CHEBI:57603"/>
        <dbReference type="ChEBI" id="CHEBI:78265"/>
        <dbReference type="ChEBI" id="CHEBI:78266"/>
    </reaction>
    <physiologicalReaction direction="left-to-right" evidence="18">
        <dbReference type="Rhea" id="RHEA:41493"/>
    </physiologicalReaction>
</comment>
<comment type="catalytic activity">
    <reaction evidence="20">
        <text>1-octadecanoyl-2-(9Z-octadecenoyl)-sn-glycero-3-phosphoethanolamine + L-serine = 1-octadecanoyl-2-(9Z-octadecenoyl)-sn-glycero-3-phospho-L-serine + ethanolamine</text>
        <dbReference type="Rhea" id="RHEA:40795"/>
        <dbReference type="ChEBI" id="CHEBI:33384"/>
        <dbReference type="ChEBI" id="CHEBI:57603"/>
        <dbReference type="ChEBI" id="CHEBI:75038"/>
        <dbReference type="ChEBI" id="CHEBI:78260"/>
    </reaction>
    <physiologicalReaction direction="left-to-right" evidence="20">
        <dbReference type="Rhea" id="RHEA:40796"/>
    </physiologicalReaction>
</comment>